<organism evidence="1 2">
    <name type="scientific">Enterocloster citroniae</name>
    <dbReference type="NCBI Taxonomy" id="358743"/>
    <lineage>
        <taxon>Bacteria</taxon>
        <taxon>Bacillati</taxon>
        <taxon>Bacillota</taxon>
        <taxon>Clostridia</taxon>
        <taxon>Lachnospirales</taxon>
        <taxon>Lachnospiraceae</taxon>
        <taxon>Enterocloster</taxon>
    </lineage>
</organism>
<evidence type="ECO:0000313" key="1">
    <source>
        <dbReference type="EMBL" id="MBT9811484.1"/>
    </source>
</evidence>
<protein>
    <submittedName>
        <fullName evidence="1">Uncharacterized protein</fullName>
    </submittedName>
</protein>
<dbReference type="RefSeq" id="WP_147329417.1">
    <property type="nucleotide sequence ID" value="NZ_CABJDD010000004.1"/>
</dbReference>
<sequence length="81" mass="9367">MDEAVAFDISFWSGNNEIKVENGTVNVSFTLQTPLQYLQGAPSHSLFLEMLHDNYLLLKSHHHLRHTEYLYTKFGSGLKRE</sequence>
<dbReference type="Proteomes" id="UP000708338">
    <property type="component" value="Unassembled WGS sequence"/>
</dbReference>
<comment type="caution">
    <text evidence="1">The sequence shown here is derived from an EMBL/GenBank/DDBJ whole genome shotgun (WGS) entry which is preliminary data.</text>
</comment>
<proteinExistence type="predicted"/>
<evidence type="ECO:0000313" key="2">
    <source>
        <dbReference type="Proteomes" id="UP000708338"/>
    </source>
</evidence>
<accession>A0AA41FHA6</accession>
<dbReference type="AlphaFoldDB" id="A0AA41FHA6"/>
<reference evidence="1" key="1">
    <citation type="journal article" date="2021" name="Gut Microbes">
        <title>A synthetic consortium of 100 gut commensals modulates the composition and function in a colon model of the microbiome of elderly subjects.</title>
        <authorList>
            <person name="Perez M."/>
            <person name="Ntemiri A."/>
            <person name="Tan H."/>
            <person name="Harris H.M.B."/>
            <person name="Roager H.M."/>
            <person name="Ribiere C."/>
            <person name="O'Toole P.W."/>
        </authorList>
    </citation>
    <scope>NUCLEOTIDE SEQUENCE</scope>
    <source>
        <strain evidence="1">MCC335</strain>
    </source>
</reference>
<gene>
    <name evidence="1" type="ORF">GPL26_17840</name>
</gene>
<name>A0AA41FHA6_9FIRM</name>
<dbReference type="EMBL" id="WQPS01000029">
    <property type="protein sequence ID" value="MBT9811484.1"/>
    <property type="molecule type" value="Genomic_DNA"/>
</dbReference>